<dbReference type="Proteomes" id="UP001229421">
    <property type="component" value="Unassembled WGS sequence"/>
</dbReference>
<dbReference type="AlphaFoldDB" id="A0AAD8L8V8"/>
<evidence type="ECO:0000313" key="2">
    <source>
        <dbReference type="Proteomes" id="UP001229421"/>
    </source>
</evidence>
<name>A0AAD8L8V8_TARER</name>
<evidence type="ECO:0000313" key="1">
    <source>
        <dbReference type="EMBL" id="KAK1434736.1"/>
    </source>
</evidence>
<dbReference type="EMBL" id="JAUHHV010000001">
    <property type="protein sequence ID" value="KAK1434736.1"/>
    <property type="molecule type" value="Genomic_DNA"/>
</dbReference>
<reference evidence="1" key="1">
    <citation type="journal article" date="2023" name="bioRxiv">
        <title>Improved chromosome-level genome assembly for marigold (Tagetes erecta).</title>
        <authorList>
            <person name="Jiang F."/>
            <person name="Yuan L."/>
            <person name="Wang S."/>
            <person name="Wang H."/>
            <person name="Xu D."/>
            <person name="Wang A."/>
            <person name="Fan W."/>
        </authorList>
    </citation>
    <scope>NUCLEOTIDE SEQUENCE</scope>
    <source>
        <strain evidence="1">WSJ</strain>
        <tissue evidence="1">Leaf</tissue>
    </source>
</reference>
<organism evidence="1 2">
    <name type="scientific">Tagetes erecta</name>
    <name type="common">African marigold</name>
    <dbReference type="NCBI Taxonomy" id="13708"/>
    <lineage>
        <taxon>Eukaryota</taxon>
        <taxon>Viridiplantae</taxon>
        <taxon>Streptophyta</taxon>
        <taxon>Embryophyta</taxon>
        <taxon>Tracheophyta</taxon>
        <taxon>Spermatophyta</taxon>
        <taxon>Magnoliopsida</taxon>
        <taxon>eudicotyledons</taxon>
        <taxon>Gunneridae</taxon>
        <taxon>Pentapetalae</taxon>
        <taxon>asterids</taxon>
        <taxon>campanulids</taxon>
        <taxon>Asterales</taxon>
        <taxon>Asteraceae</taxon>
        <taxon>Asteroideae</taxon>
        <taxon>Heliantheae alliance</taxon>
        <taxon>Tageteae</taxon>
        <taxon>Tagetes</taxon>
    </lineage>
</organism>
<accession>A0AAD8L8V8</accession>
<keyword evidence="2" id="KW-1185">Reference proteome</keyword>
<comment type="caution">
    <text evidence="1">The sequence shown here is derived from an EMBL/GenBank/DDBJ whole genome shotgun (WGS) entry which is preliminary data.</text>
</comment>
<gene>
    <name evidence="1" type="ORF">QVD17_00486</name>
</gene>
<proteinExistence type="predicted"/>
<protein>
    <submittedName>
        <fullName evidence="1">Uncharacterized protein</fullName>
    </submittedName>
</protein>
<sequence>MRSSVRGVMGRKETLSKGLHAHYIQSKGVKITITVTLCTEIKQIVVTPPELSRRKHLPPYIKSTPPE</sequence>